<dbReference type="GO" id="GO:0006004">
    <property type="term" value="P:fucose metabolic process"/>
    <property type="evidence" value="ECO:0007669"/>
    <property type="project" value="TreeGrafter"/>
</dbReference>
<gene>
    <name evidence="4" type="ORF">FHU10_0534</name>
</gene>
<comment type="catalytic activity">
    <reaction evidence="3">
        <text>alpha-L-fucose = beta-L-fucose</text>
        <dbReference type="Rhea" id="RHEA:25580"/>
        <dbReference type="ChEBI" id="CHEBI:42548"/>
        <dbReference type="ChEBI" id="CHEBI:42589"/>
        <dbReference type="EC" id="5.1.3.29"/>
    </reaction>
</comment>
<dbReference type="GO" id="GO:0042806">
    <property type="term" value="F:fucose binding"/>
    <property type="evidence" value="ECO:0007669"/>
    <property type="project" value="TreeGrafter"/>
</dbReference>
<dbReference type="SUPFAM" id="SSF102546">
    <property type="entry name" value="RbsD-like"/>
    <property type="match status" value="1"/>
</dbReference>
<reference evidence="4" key="1">
    <citation type="submission" date="2019-06" db="EMBL/GenBank/DDBJ databases">
        <authorList>
            <person name="Deangelis K."/>
            <person name="Huntemann M."/>
            <person name="Clum A."/>
            <person name="Pillay M."/>
            <person name="Palaniappan K."/>
            <person name="Varghese N."/>
            <person name="Mikhailova N."/>
            <person name="Stamatis D."/>
            <person name="Reddy T."/>
            <person name="Daum C."/>
            <person name="Shapiro N."/>
            <person name="Ivanova N."/>
            <person name="Kyrpides N."/>
            <person name="Woyke T."/>
        </authorList>
    </citation>
    <scope>NUCLEOTIDE SEQUENCE [LARGE SCALE GENOMIC DNA]</scope>
    <source>
        <strain evidence="4">128R</strain>
    </source>
</reference>
<dbReference type="Pfam" id="PF05025">
    <property type="entry name" value="RbsD_FucU"/>
    <property type="match status" value="1"/>
</dbReference>
<proteinExistence type="predicted"/>
<evidence type="ECO:0000313" key="4">
    <source>
        <dbReference type="EMBL" id="TVZ68115.1"/>
    </source>
</evidence>
<evidence type="ECO:0000256" key="1">
    <source>
        <dbReference type="ARBA" id="ARBA00000223"/>
    </source>
</evidence>
<dbReference type="InterPro" id="IPR007721">
    <property type="entry name" value="RbsD_FucU"/>
</dbReference>
<dbReference type="GO" id="GO:0062193">
    <property type="term" value="F:D-ribose pyranase activity"/>
    <property type="evidence" value="ECO:0007669"/>
    <property type="project" value="UniProtKB-EC"/>
</dbReference>
<dbReference type="GO" id="GO:0036373">
    <property type="term" value="F:L-fucose mutarotase activity"/>
    <property type="evidence" value="ECO:0007669"/>
    <property type="project" value="UniProtKB-EC"/>
</dbReference>
<name>A0A542D689_SERFO</name>
<sequence length="140" mass="15771">MIKSEILHPDLLHGLAKCGHKANILITDANYSAVTNVAKHASVVYLNLAVDMVRSPVILEKVLQYINVEKVTLMTYPDDFINVIELEYKQLLPEDVEIDYLNRQDFYALAKSDDTFLVIVSGESKRFANIMLTVGPVFIS</sequence>
<reference evidence="4" key="2">
    <citation type="submission" date="2019-08" db="EMBL/GenBank/DDBJ databases">
        <title>Investigation of anaerobic lignin degradation for improved lignocellulosic biofuels.</title>
        <authorList>
            <person name="Deangelis K.PhD."/>
        </authorList>
    </citation>
    <scope>NUCLEOTIDE SEQUENCE [LARGE SCALE GENOMIC DNA]</scope>
    <source>
        <strain evidence="4">128R</strain>
    </source>
</reference>
<keyword evidence="2" id="KW-0413">Isomerase</keyword>
<dbReference type="PANTHER" id="PTHR31690">
    <property type="entry name" value="FUCOSE MUTAROTASE"/>
    <property type="match status" value="1"/>
</dbReference>
<dbReference type="Gene3D" id="3.40.1650.10">
    <property type="entry name" value="RbsD-like domain"/>
    <property type="match status" value="1"/>
</dbReference>
<dbReference type="InterPro" id="IPR050443">
    <property type="entry name" value="RbsD/FucU_mutarotase"/>
</dbReference>
<evidence type="ECO:0000256" key="3">
    <source>
        <dbReference type="ARBA" id="ARBA00036324"/>
    </source>
</evidence>
<organism evidence="4">
    <name type="scientific">Serratia fonticola</name>
    <dbReference type="NCBI Taxonomy" id="47917"/>
    <lineage>
        <taxon>Bacteria</taxon>
        <taxon>Pseudomonadati</taxon>
        <taxon>Pseudomonadota</taxon>
        <taxon>Gammaproteobacteria</taxon>
        <taxon>Enterobacterales</taxon>
        <taxon>Yersiniaceae</taxon>
        <taxon>Serratia</taxon>
    </lineage>
</organism>
<accession>A0A542D689</accession>
<dbReference type="InterPro" id="IPR023750">
    <property type="entry name" value="RbsD-like_sf"/>
</dbReference>
<comment type="catalytic activity">
    <reaction evidence="1">
        <text>beta-D-ribopyranose = beta-D-ribofuranose</text>
        <dbReference type="Rhea" id="RHEA:25432"/>
        <dbReference type="ChEBI" id="CHEBI:27476"/>
        <dbReference type="ChEBI" id="CHEBI:47002"/>
        <dbReference type="EC" id="5.4.99.62"/>
    </reaction>
</comment>
<dbReference type="OrthoDB" id="9805009at2"/>
<protein>
    <submittedName>
        <fullName evidence="4">L-fucose mutarotase</fullName>
    </submittedName>
</protein>
<dbReference type="EMBL" id="VISQ01000001">
    <property type="protein sequence ID" value="TVZ68115.1"/>
    <property type="molecule type" value="Genomic_DNA"/>
</dbReference>
<evidence type="ECO:0000256" key="2">
    <source>
        <dbReference type="ARBA" id="ARBA00023235"/>
    </source>
</evidence>
<dbReference type="PANTHER" id="PTHR31690:SF4">
    <property type="entry name" value="FUCOSE MUTAROTASE"/>
    <property type="match status" value="1"/>
</dbReference>
<comment type="caution">
    <text evidence="4">The sequence shown here is derived from an EMBL/GenBank/DDBJ whole genome shotgun (WGS) entry which is preliminary data.</text>
</comment>
<dbReference type="AlphaFoldDB" id="A0A542D689"/>